<dbReference type="PANTHER" id="PTHR37451">
    <property type="entry name" value="MARVEL DOMAIN"/>
    <property type="match status" value="1"/>
</dbReference>
<keyword evidence="2" id="KW-0472">Membrane</keyword>
<dbReference type="AlphaFoldDB" id="Q0UGI5"/>
<dbReference type="Proteomes" id="UP000001055">
    <property type="component" value="Unassembled WGS sequence"/>
</dbReference>
<protein>
    <recommendedName>
        <fullName evidence="5">MARVEL domain-containing protein</fullName>
    </recommendedName>
</protein>
<evidence type="ECO:0000256" key="2">
    <source>
        <dbReference type="SAM" id="Phobius"/>
    </source>
</evidence>
<dbReference type="InParanoid" id="Q0UGI5"/>
<organism evidence="3 4">
    <name type="scientific">Phaeosphaeria nodorum (strain SN15 / ATCC MYA-4574 / FGSC 10173)</name>
    <name type="common">Glume blotch fungus</name>
    <name type="synonym">Parastagonospora nodorum</name>
    <dbReference type="NCBI Taxonomy" id="321614"/>
    <lineage>
        <taxon>Eukaryota</taxon>
        <taxon>Fungi</taxon>
        <taxon>Dikarya</taxon>
        <taxon>Ascomycota</taxon>
        <taxon>Pezizomycotina</taxon>
        <taxon>Dothideomycetes</taxon>
        <taxon>Pleosporomycetidae</taxon>
        <taxon>Pleosporales</taxon>
        <taxon>Pleosporineae</taxon>
        <taxon>Phaeosphaeriaceae</taxon>
        <taxon>Parastagonospora</taxon>
    </lineage>
</organism>
<dbReference type="PANTHER" id="PTHR37451:SF3">
    <property type="entry name" value="MARVEL DOMAIN-CONTAINING PROTEIN"/>
    <property type="match status" value="1"/>
</dbReference>
<feature type="transmembrane region" description="Helical" evidence="2">
    <location>
        <begin position="76"/>
        <end position="100"/>
    </location>
</feature>
<feature type="transmembrane region" description="Helical" evidence="2">
    <location>
        <begin position="161"/>
        <end position="178"/>
    </location>
</feature>
<keyword evidence="2" id="KW-0812">Transmembrane</keyword>
<dbReference type="HOGENOM" id="CLU_063075_1_0_1"/>
<keyword evidence="2" id="KW-1133">Transmembrane helix</keyword>
<accession>Q0UGI5</accession>
<dbReference type="RefSeq" id="XP_001799432.1">
    <property type="nucleotide sequence ID" value="XM_001799380.1"/>
</dbReference>
<feature type="region of interest" description="Disordered" evidence="1">
    <location>
        <begin position="265"/>
        <end position="304"/>
    </location>
</feature>
<evidence type="ECO:0000313" key="4">
    <source>
        <dbReference type="Proteomes" id="UP000001055"/>
    </source>
</evidence>
<feature type="transmembrane region" description="Helical" evidence="2">
    <location>
        <begin position="46"/>
        <end position="64"/>
    </location>
</feature>
<evidence type="ECO:0000256" key="1">
    <source>
        <dbReference type="SAM" id="MobiDB-lite"/>
    </source>
</evidence>
<dbReference type="KEGG" id="pno:SNOG_09129"/>
<dbReference type="eggNOG" id="ENOG502S5J2">
    <property type="taxonomic scope" value="Eukaryota"/>
</dbReference>
<gene>
    <name evidence="3" type="ORF">SNOG_09129</name>
</gene>
<name>Q0UGI5_PHANO</name>
<evidence type="ECO:0000313" key="3">
    <source>
        <dbReference type="EMBL" id="EAT83321.2"/>
    </source>
</evidence>
<proteinExistence type="predicted"/>
<dbReference type="VEuPathDB" id="FungiDB:JI435_091290"/>
<dbReference type="GeneID" id="5976333"/>
<reference evidence="4" key="1">
    <citation type="journal article" date="2007" name="Plant Cell">
        <title>Dothideomycete-plant interactions illuminated by genome sequencing and EST analysis of the wheat pathogen Stagonospora nodorum.</title>
        <authorList>
            <person name="Hane J.K."/>
            <person name="Lowe R.G."/>
            <person name="Solomon P.S."/>
            <person name="Tan K.C."/>
            <person name="Schoch C.L."/>
            <person name="Spatafora J.W."/>
            <person name="Crous P.W."/>
            <person name="Kodira C."/>
            <person name="Birren B.W."/>
            <person name="Galagan J.E."/>
            <person name="Torriani S.F."/>
            <person name="McDonald B.A."/>
            <person name="Oliver R.P."/>
        </authorList>
    </citation>
    <scope>NUCLEOTIDE SEQUENCE [LARGE SCALE GENOMIC DNA]</scope>
    <source>
        <strain evidence="4">SN15 / ATCC MYA-4574 / FGSC 10173</strain>
    </source>
</reference>
<evidence type="ECO:0008006" key="5">
    <source>
        <dbReference type="Google" id="ProtNLM"/>
    </source>
</evidence>
<feature type="transmembrane region" description="Helical" evidence="2">
    <location>
        <begin position="12"/>
        <end position="34"/>
    </location>
</feature>
<sequence length="304" mass="33560">MRIPQSYIQKCKVVGHVFQSIFIFVGLCITIAVFTKDGETGGATRYYLALCFLSIPAIIYLVMVPMWSRAARFANAFAFLAVDVIYTILWFAAFVAVAMWNSSGIKEGAAEKKIPDDQRNCTTFKWGSESKCNTSKASVGVGVVILYVPITYPNISHTNKYLSLLFALTTAVSGYYLHKFLREGVLPYESKSVNPHYMTGDTSKDNAWSAEIETGRDSEDRMTEHGGNQQEDEYALLHSTETDEGRHPGRPLSWGAKPYADYRQSAGADALSPGGYEEFRREASASAGPERQASHGGSGYSFAR</sequence>
<dbReference type="STRING" id="321614.Q0UGI5"/>
<dbReference type="EMBL" id="CH445338">
    <property type="protein sequence ID" value="EAT83321.2"/>
    <property type="molecule type" value="Genomic_DNA"/>
</dbReference>